<dbReference type="InterPro" id="IPR013785">
    <property type="entry name" value="Aldolase_TIM"/>
</dbReference>
<evidence type="ECO:0000256" key="1">
    <source>
        <dbReference type="ARBA" id="ARBA00010936"/>
    </source>
</evidence>
<accession>A0ABS8N595</accession>
<evidence type="ECO:0000256" key="2">
    <source>
        <dbReference type="ARBA" id="ARBA00022490"/>
    </source>
</evidence>
<evidence type="ECO:0000256" key="5">
    <source>
        <dbReference type="ARBA" id="ARBA00048791"/>
    </source>
</evidence>
<evidence type="ECO:0000256" key="6">
    <source>
        <dbReference type="HAMAP-Rule" id="MF_00114"/>
    </source>
</evidence>
<proteinExistence type="inferred from homology"/>
<comment type="pathway">
    <text evidence="6">Carbohydrate degradation; 2-deoxy-D-ribose 1-phosphate degradation; D-glyceraldehyde 3-phosphate and acetaldehyde from 2-deoxy-alpha-D-ribose 1-phosphate: step 2/2.</text>
</comment>
<reference evidence="7" key="1">
    <citation type="submission" date="2021-11" db="EMBL/GenBank/DDBJ databases">
        <authorList>
            <person name="Qingchun L."/>
            <person name="Dong Z."/>
            <person name="Zongwei Q."/>
            <person name="Jia Z."/>
            <person name="Duotao L."/>
        </authorList>
    </citation>
    <scope>NUCLEOTIDE SEQUENCE</scope>
    <source>
        <strain evidence="7">WLY-B-L2</strain>
    </source>
</reference>
<comment type="subcellular location">
    <subcellularLocation>
        <location evidence="6">Cytoplasm</location>
    </subcellularLocation>
</comment>
<evidence type="ECO:0000313" key="7">
    <source>
        <dbReference type="EMBL" id="MCC9294972.1"/>
    </source>
</evidence>
<dbReference type="HAMAP" id="MF_00114">
    <property type="entry name" value="DeoC_type1"/>
    <property type="match status" value="1"/>
</dbReference>
<dbReference type="EC" id="4.1.2.4" evidence="6"/>
<feature type="active site" description="Schiff-base intermediate with acetaldehyde" evidence="6">
    <location>
        <position position="152"/>
    </location>
</feature>
<keyword evidence="3 6" id="KW-0456">Lyase</keyword>
<evidence type="ECO:0000256" key="4">
    <source>
        <dbReference type="ARBA" id="ARBA00023270"/>
    </source>
</evidence>
<gene>
    <name evidence="6 7" type="primary">deoC</name>
    <name evidence="7" type="ORF">LN736_08905</name>
</gene>
<evidence type="ECO:0000313" key="8">
    <source>
        <dbReference type="Proteomes" id="UP001165422"/>
    </source>
</evidence>
<dbReference type="SUPFAM" id="SSF51569">
    <property type="entry name" value="Aldolase"/>
    <property type="match status" value="1"/>
</dbReference>
<keyword evidence="4 6" id="KW-0704">Schiff base</keyword>
<organism evidence="7 8">
    <name type="scientific">Clostridium aromativorans</name>
    <dbReference type="NCBI Taxonomy" id="2836848"/>
    <lineage>
        <taxon>Bacteria</taxon>
        <taxon>Bacillati</taxon>
        <taxon>Bacillota</taxon>
        <taxon>Clostridia</taxon>
        <taxon>Eubacteriales</taxon>
        <taxon>Clostridiaceae</taxon>
        <taxon>Clostridium</taxon>
    </lineage>
</organism>
<dbReference type="InterPro" id="IPR011343">
    <property type="entry name" value="DeoC"/>
</dbReference>
<dbReference type="Pfam" id="PF01791">
    <property type="entry name" value="DeoC"/>
    <property type="match status" value="1"/>
</dbReference>
<dbReference type="EMBL" id="JAJJPB010000009">
    <property type="protein sequence ID" value="MCC9294972.1"/>
    <property type="molecule type" value="Genomic_DNA"/>
</dbReference>
<keyword evidence="2 6" id="KW-0963">Cytoplasm</keyword>
<dbReference type="PANTHER" id="PTHR10889">
    <property type="entry name" value="DEOXYRIBOSE-PHOSPHATE ALDOLASE"/>
    <property type="match status" value="1"/>
</dbReference>
<evidence type="ECO:0000256" key="3">
    <source>
        <dbReference type="ARBA" id="ARBA00023239"/>
    </source>
</evidence>
<dbReference type="InterPro" id="IPR002915">
    <property type="entry name" value="DeoC/FbaB/LacD_aldolase"/>
</dbReference>
<comment type="function">
    <text evidence="6">Catalyzes a reversible aldol reaction between acetaldehyde and D-glyceraldehyde 3-phosphate to generate 2-deoxy-D-ribose 5-phosphate.</text>
</comment>
<dbReference type="CDD" id="cd00959">
    <property type="entry name" value="DeoC"/>
    <property type="match status" value="1"/>
</dbReference>
<comment type="catalytic activity">
    <reaction evidence="5 6">
        <text>2-deoxy-D-ribose 5-phosphate = D-glyceraldehyde 3-phosphate + acetaldehyde</text>
        <dbReference type="Rhea" id="RHEA:12821"/>
        <dbReference type="ChEBI" id="CHEBI:15343"/>
        <dbReference type="ChEBI" id="CHEBI:59776"/>
        <dbReference type="ChEBI" id="CHEBI:62877"/>
        <dbReference type="EC" id="4.1.2.4"/>
    </reaction>
</comment>
<dbReference type="RefSeq" id="WP_150357120.1">
    <property type="nucleotide sequence ID" value="NZ_JAJJPB010000009.1"/>
</dbReference>
<dbReference type="GO" id="GO:0004139">
    <property type="term" value="F:deoxyribose-phosphate aldolase activity"/>
    <property type="evidence" value="ECO:0007669"/>
    <property type="project" value="UniProtKB-EC"/>
</dbReference>
<dbReference type="Gene3D" id="3.20.20.70">
    <property type="entry name" value="Aldolase class I"/>
    <property type="match status" value="1"/>
</dbReference>
<feature type="active site" description="Proton donor/acceptor" evidence="6">
    <location>
        <position position="89"/>
    </location>
</feature>
<dbReference type="InterPro" id="IPR028581">
    <property type="entry name" value="DeoC_typeI"/>
</dbReference>
<comment type="caution">
    <text evidence="7">The sequence shown here is derived from an EMBL/GenBank/DDBJ whole genome shotgun (WGS) entry which is preliminary data.</text>
</comment>
<keyword evidence="8" id="KW-1185">Reference proteome</keyword>
<sequence length="214" mass="22685">MDIAKIIDHTALKPDTTKKQIIQLTKEAKQYGFASVCVNPKWVKLAGEELKGSGIKVCTVIGFPLGANTTEAKVFEAVDAIKNGASELDMVIDIGELKDKNDAYVEKDIRSVVEAAEGKALVKVIIETCLLNDEEKVRACRIAEKSGADFVKTSTGFSNAGAVVKDVKLMRSTVGDDMGVKAAGGIHTREEAVDMVEAGANRIGTSSGVSIVKG</sequence>
<dbReference type="SMART" id="SM01133">
    <property type="entry name" value="DeoC"/>
    <property type="match status" value="1"/>
</dbReference>
<dbReference type="PIRSF" id="PIRSF001357">
    <property type="entry name" value="DeoC"/>
    <property type="match status" value="1"/>
</dbReference>
<feature type="active site" description="Proton donor/acceptor" evidence="6">
    <location>
        <position position="181"/>
    </location>
</feature>
<dbReference type="Proteomes" id="UP001165422">
    <property type="component" value="Unassembled WGS sequence"/>
</dbReference>
<name>A0ABS8N595_9CLOT</name>
<comment type="similarity">
    <text evidence="1 6">Belongs to the DeoC/FbaB aldolase family. DeoC type 1 subfamily.</text>
</comment>
<dbReference type="PANTHER" id="PTHR10889:SF1">
    <property type="entry name" value="DEOXYRIBOSE-PHOSPHATE ALDOLASE"/>
    <property type="match status" value="1"/>
</dbReference>
<protein>
    <recommendedName>
        <fullName evidence="6">Deoxyribose-phosphate aldolase</fullName>
        <shortName evidence="6">DERA</shortName>
        <ecNumber evidence="6">4.1.2.4</ecNumber>
    </recommendedName>
    <alternativeName>
        <fullName evidence="6">2-deoxy-D-ribose 5-phosphate aldolase</fullName>
    </alternativeName>
    <alternativeName>
        <fullName evidence="6">Phosphodeoxyriboaldolase</fullName>
        <shortName evidence="6">Deoxyriboaldolase</shortName>
    </alternativeName>
</protein>
<dbReference type="NCBIfam" id="TIGR00126">
    <property type="entry name" value="deoC"/>
    <property type="match status" value="1"/>
</dbReference>